<feature type="domain" description="C2H2-type" evidence="12">
    <location>
        <begin position="724"/>
        <end position="752"/>
    </location>
</feature>
<comment type="subcellular location">
    <subcellularLocation>
        <location evidence="1">Nucleus</location>
    </subcellularLocation>
</comment>
<dbReference type="FunFam" id="3.30.160.60:FF:000624">
    <property type="entry name" value="zinc finger protein 697"/>
    <property type="match status" value="2"/>
</dbReference>
<feature type="domain" description="C2H2-type" evidence="12">
    <location>
        <begin position="1039"/>
        <end position="1061"/>
    </location>
</feature>
<accession>A0ABD1ETQ6</accession>
<evidence type="ECO:0000256" key="1">
    <source>
        <dbReference type="ARBA" id="ARBA00004123"/>
    </source>
</evidence>
<comment type="caution">
    <text evidence="13">The sequence shown here is derived from an EMBL/GenBank/DDBJ whole genome shotgun (WGS) entry which is preliminary data.</text>
</comment>
<feature type="domain" description="C2H2-type" evidence="12">
    <location>
        <begin position="156"/>
        <end position="184"/>
    </location>
</feature>
<feature type="domain" description="C2H2-type" evidence="12">
    <location>
        <begin position="292"/>
        <end position="319"/>
    </location>
</feature>
<keyword evidence="5 11" id="KW-0863">Zinc-finger</keyword>
<evidence type="ECO:0000256" key="3">
    <source>
        <dbReference type="ARBA" id="ARBA00022723"/>
    </source>
</evidence>
<evidence type="ECO:0000313" key="14">
    <source>
        <dbReference type="Proteomes" id="UP001566132"/>
    </source>
</evidence>
<feature type="domain" description="C2H2-type" evidence="12">
    <location>
        <begin position="482"/>
        <end position="509"/>
    </location>
</feature>
<evidence type="ECO:0000256" key="4">
    <source>
        <dbReference type="ARBA" id="ARBA00022737"/>
    </source>
</evidence>
<dbReference type="EMBL" id="JBDJPC010000005">
    <property type="protein sequence ID" value="KAL1502185.1"/>
    <property type="molecule type" value="Genomic_DNA"/>
</dbReference>
<evidence type="ECO:0000256" key="5">
    <source>
        <dbReference type="ARBA" id="ARBA00022771"/>
    </source>
</evidence>
<name>A0ABD1ETQ6_HYPHA</name>
<keyword evidence="14" id="KW-1185">Reference proteome</keyword>
<feature type="domain" description="C2H2-type" evidence="12">
    <location>
        <begin position="668"/>
        <end position="695"/>
    </location>
</feature>
<dbReference type="GO" id="GO:0005634">
    <property type="term" value="C:nucleus"/>
    <property type="evidence" value="ECO:0007669"/>
    <property type="project" value="UniProtKB-SubCell"/>
</dbReference>
<feature type="domain" description="C2H2-type" evidence="12">
    <location>
        <begin position="510"/>
        <end position="537"/>
    </location>
</feature>
<dbReference type="Pfam" id="PF13912">
    <property type="entry name" value="zf-C2H2_6"/>
    <property type="match status" value="2"/>
</dbReference>
<keyword evidence="10" id="KW-0539">Nucleus</keyword>
<comment type="similarity">
    <text evidence="2">Belongs to the krueppel C2H2-type zinc-finger protein family.</text>
</comment>
<dbReference type="PANTHER" id="PTHR24376:SF243">
    <property type="entry name" value="C2H2-TYPE DOMAIN-CONTAINING PROTEIN"/>
    <property type="match status" value="1"/>
</dbReference>
<feature type="domain" description="C2H2-type" evidence="12">
    <location>
        <begin position="1183"/>
        <end position="1211"/>
    </location>
</feature>
<dbReference type="SUPFAM" id="SSF57667">
    <property type="entry name" value="beta-beta-alpha zinc fingers"/>
    <property type="match status" value="10"/>
</dbReference>
<dbReference type="Pfam" id="PF00096">
    <property type="entry name" value="zf-C2H2"/>
    <property type="match status" value="9"/>
</dbReference>
<evidence type="ECO:0000256" key="7">
    <source>
        <dbReference type="ARBA" id="ARBA00023015"/>
    </source>
</evidence>
<feature type="domain" description="C2H2-type" evidence="12">
    <location>
        <begin position="640"/>
        <end position="667"/>
    </location>
</feature>
<feature type="domain" description="C2H2-type" evidence="12">
    <location>
        <begin position="184"/>
        <end position="211"/>
    </location>
</feature>
<evidence type="ECO:0000313" key="13">
    <source>
        <dbReference type="EMBL" id="KAL1502185.1"/>
    </source>
</evidence>
<evidence type="ECO:0000256" key="6">
    <source>
        <dbReference type="ARBA" id="ARBA00022833"/>
    </source>
</evidence>
<gene>
    <name evidence="13" type="ORF">ABEB36_007364</name>
</gene>
<feature type="domain" description="C2H2-type" evidence="12">
    <location>
        <begin position="320"/>
        <end position="347"/>
    </location>
</feature>
<feature type="domain" description="C2H2-type" evidence="12">
    <location>
        <begin position="348"/>
        <end position="376"/>
    </location>
</feature>
<dbReference type="PROSITE" id="PS50157">
    <property type="entry name" value="ZINC_FINGER_C2H2_2"/>
    <property type="match status" value="21"/>
</dbReference>
<feature type="domain" description="C2H2-type" evidence="12">
    <location>
        <begin position="1241"/>
        <end position="1264"/>
    </location>
</feature>
<dbReference type="FunFam" id="3.30.160.60:FF:000744">
    <property type="entry name" value="zinc finger E-box-binding homeobox 1"/>
    <property type="match status" value="1"/>
</dbReference>
<dbReference type="GO" id="GO:0008270">
    <property type="term" value="F:zinc ion binding"/>
    <property type="evidence" value="ECO:0007669"/>
    <property type="project" value="UniProtKB-KW"/>
</dbReference>
<dbReference type="FunFam" id="3.30.160.60:FF:000965">
    <property type="entry name" value="Neurotrophin receptor-interacting factor homolog"/>
    <property type="match status" value="1"/>
</dbReference>
<evidence type="ECO:0000256" key="10">
    <source>
        <dbReference type="ARBA" id="ARBA00023242"/>
    </source>
</evidence>
<dbReference type="InterPro" id="IPR013087">
    <property type="entry name" value="Znf_C2H2_type"/>
</dbReference>
<dbReference type="GO" id="GO:0003677">
    <property type="term" value="F:DNA binding"/>
    <property type="evidence" value="ECO:0007669"/>
    <property type="project" value="UniProtKB-KW"/>
</dbReference>
<dbReference type="Proteomes" id="UP001566132">
    <property type="component" value="Unassembled WGS sequence"/>
</dbReference>
<dbReference type="PROSITE" id="PS00028">
    <property type="entry name" value="ZINC_FINGER_C2H2_1"/>
    <property type="match status" value="22"/>
</dbReference>
<evidence type="ECO:0000256" key="11">
    <source>
        <dbReference type="PROSITE-ProRule" id="PRU00042"/>
    </source>
</evidence>
<dbReference type="GO" id="GO:0010468">
    <property type="term" value="P:regulation of gene expression"/>
    <property type="evidence" value="ECO:0007669"/>
    <property type="project" value="UniProtKB-ARBA"/>
</dbReference>
<keyword evidence="4" id="KW-0677">Repeat</keyword>
<keyword evidence="6" id="KW-0862">Zinc</keyword>
<feature type="domain" description="C2H2-type" evidence="12">
    <location>
        <begin position="569"/>
        <end position="596"/>
    </location>
</feature>
<reference evidence="13 14" key="1">
    <citation type="submission" date="2024-05" db="EMBL/GenBank/DDBJ databases">
        <title>Genetic variation in Jamaican populations of the coffee berry borer (Hypothenemus hampei).</title>
        <authorList>
            <person name="Errbii M."/>
            <person name="Myrie A."/>
        </authorList>
    </citation>
    <scope>NUCLEOTIDE SEQUENCE [LARGE SCALE GENOMIC DNA]</scope>
    <source>
        <strain evidence="13">JA-Hopewell-2020-01-JO</strain>
        <tissue evidence="13">Whole body</tissue>
    </source>
</reference>
<dbReference type="SMART" id="SM00355">
    <property type="entry name" value="ZnF_C2H2"/>
    <property type="match status" value="25"/>
</dbReference>
<feature type="domain" description="C2H2-type" evidence="12">
    <location>
        <begin position="380"/>
        <end position="408"/>
    </location>
</feature>
<dbReference type="FunFam" id="3.30.160.60:FF:001156">
    <property type="entry name" value="Zinc finger protein 407"/>
    <property type="match status" value="1"/>
</dbReference>
<evidence type="ECO:0000256" key="9">
    <source>
        <dbReference type="ARBA" id="ARBA00023163"/>
    </source>
</evidence>
<feature type="domain" description="C2H2-type" evidence="12">
    <location>
        <begin position="1011"/>
        <end position="1038"/>
    </location>
</feature>
<keyword evidence="3" id="KW-0479">Metal-binding</keyword>
<dbReference type="Gene3D" id="3.30.160.60">
    <property type="entry name" value="Classic Zinc Finger"/>
    <property type="match status" value="15"/>
</dbReference>
<feature type="domain" description="C2H2-type" evidence="12">
    <location>
        <begin position="128"/>
        <end position="155"/>
    </location>
</feature>
<evidence type="ECO:0000256" key="2">
    <source>
        <dbReference type="ARBA" id="ARBA00006991"/>
    </source>
</evidence>
<evidence type="ECO:0000256" key="8">
    <source>
        <dbReference type="ARBA" id="ARBA00023125"/>
    </source>
</evidence>
<protein>
    <recommendedName>
        <fullName evidence="12">C2H2-type domain-containing protein</fullName>
    </recommendedName>
</protein>
<feature type="domain" description="C2H2-type" evidence="12">
    <location>
        <begin position="696"/>
        <end position="723"/>
    </location>
</feature>
<sequence length="1299" mass="149212">MEGLPTLSDNFSVKLNNPGLLPVDILEEDPAECPVIYKFIVKQLDDNRVQLVCRETEESFTINISNTTIEPSNKASNAETSVDCATNKVIEVPVICESFNNNVKAIEENTQITFEKSSDKISIGLSTFSCFKCEEQFNSLASFRQHLKWHKTEKDFLCPKCSAGFNAENNLKIHMVTNHPSNSDMCPICKVFFQRKASLRSHVLIHQVEELFVCDHCQGEFQNDDELLKHMETHAVVKRRKDLDDQLTCPHCRLKFETVRQYKEHVSRHIEVKKTIFKGKKRKTKMNWDNGCKCQYCGKLFPTESSLDRHERIHTGEKPFKCQICGKSFSQNGSLNIHMNKHRGLTPFHCTLCPAKFTQKGNLRAHLEKTHSAPKGHEMYKCSECTCIFKKVSSLNGHVTKVHLNQHENGSEERTDMDRAMESIQELHNVLGKSVLKRDEISPTSFTPTLGTSVVKITENHANGRVRRYSLHQKQIGDIRWYLCNYCRRKFKKPSDLIRHFRVHTLEKPFKCPECNRCFSLKCTLNTHMKVHSTRPETMTVCCGTVFRNSRDYKAHLRTHIDPSNVANSICLKCHKTFTSSQKAEEHKAVHQSEVPSTHNIIEPLLKQPLYQTTYGSLQLKPVKSKVPNTGNESPLERPHLCKICNARFTRLMSLRRHMLYHANDRKYKCTMCPRSFVTKYSLSDHTKYHQNVKNYSCQTCGKKFVNSSLLKRHMIIHNTVKPYACPFCNKHFKTGALCRVHMKNMHPTKPSEVTNSNDERSENMPTISAPPECEILAPEAPSEIQIYPTIFESSQEQTKPMPEYLFQPSANQSSLPIGQILLNMDDISMNNSPNDFNLYSGTFFDASKPTDMVDPNEVLNPLPQQLPTTTTPVNVMTSDYILFCVNCHTMFADLQVFGKHLCSAEIVTTTDNMDLLVPPDKIFDNAGYTGADQPLNDGYVDKNLEITVTQPTENLNLDKMKQFSYKDPLQADVQKLEEVKQFNCKQCNFITPLEEKFRKHLFSHPELSEKFCKFCCKIFRKASDLKRHVRTHTGERPFECEICHKKFSLKSTLESHKRTHELPGTSKIICEVCHSNFSTKSSLKVHMLLHTGVRPYNCKYCLQTFRTSAIRKTHEKNCQSVQNSANQDKNESITIQWLPPEWLQEIPQPQSQVILTTPVVEGDLGQLEIPVKQPSEVKRNKAQCDICDKLYASKDVLRKHKKALHGQNKKFPCIKCDKGYDQLEQLNKHIAKLHSGYRPYTCQYCSNSFGEANSLQTHIKRIHQKSLMGEETKNALMGLQYELKMKEEDLFISESVIL</sequence>
<dbReference type="PANTHER" id="PTHR24376">
    <property type="entry name" value="ZINC FINGER PROTEIN"/>
    <property type="match status" value="1"/>
</dbReference>
<dbReference type="InterPro" id="IPR036236">
    <property type="entry name" value="Znf_C2H2_sf"/>
</dbReference>
<proteinExistence type="inferred from homology"/>
<feature type="domain" description="C2H2-type" evidence="12">
    <location>
        <begin position="212"/>
        <end position="239"/>
    </location>
</feature>
<evidence type="ECO:0000259" key="12">
    <source>
        <dbReference type="PROSITE" id="PS50157"/>
    </source>
</evidence>
<keyword evidence="7" id="KW-0805">Transcription regulation</keyword>
<feature type="domain" description="C2H2-type" evidence="12">
    <location>
        <begin position="1212"/>
        <end position="1240"/>
    </location>
</feature>
<keyword evidence="9" id="KW-0804">Transcription</keyword>
<dbReference type="FunFam" id="3.30.160.60:FF:000646">
    <property type="entry name" value="Myeloid zinc finger 1"/>
    <property type="match status" value="1"/>
</dbReference>
<feature type="domain" description="C2H2-type" evidence="12">
    <location>
        <begin position="1069"/>
        <end position="1096"/>
    </location>
</feature>
<organism evidence="13 14">
    <name type="scientific">Hypothenemus hampei</name>
    <name type="common">Coffee berry borer</name>
    <dbReference type="NCBI Taxonomy" id="57062"/>
    <lineage>
        <taxon>Eukaryota</taxon>
        <taxon>Metazoa</taxon>
        <taxon>Ecdysozoa</taxon>
        <taxon>Arthropoda</taxon>
        <taxon>Hexapoda</taxon>
        <taxon>Insecta</taxon>
        <taxon>Pterygota</taxon>
        <taxon>Neoptera</taxon>
        <taxon>Endopterygota</taxon>
        <taxon>Coleoptera</taxon>
        <taxon>Polyphaga</taxon>
        <taxon>Cucujiformia</taxon>
        <taxon>Curculionidae</taxon>
        <taxon>Scolytinae</taxon>
        <taxon>Hypothenemus</taxon>
    </lineage>
</organism>
<keyword evidence="8" id="KW-0238">DNA-binding</keyword>